<protein>
    <submittedName>
        <fullName evidence="1">Uncharacterized protein</fullName>
    </submittedName>
</protein>
<keyword evidence="2" id="KW-1185">Reference proteome</keyword>
<evidence type="ECO:0000313" key="1">
    <source>
        <dbReference type="EMBL" id="MDT2602445.1"/>
    </source>
</evidence>
<comment type="caution">
    <text evidence="1">The sequence shown here is derived from an EMBL/GenBank/DDBJ whole genome shotgun (WGS) entry which is preliminary data.</text>
</comment>
<reference evidence="1 2" key="1">
    <citation type="submission" date="2023-03" db="EMBL/GenBank/DDBJ databases">
        <authorList>
            <person name="Shen W."/>
            <person name="Cai J."/>
        </authorList>
    </citation>
    <scope>NUCLEOTIDE SEQUENCE [LARGE SCALE GENOMIC DNA]</scope>
    <source>
        <strain evidence="1 2">D6-4</strain>
    </source>
</reference>
<dbReference type="Proteomes" id="UP001252875">
    <property type="component" value="Unassembled WGS sequence"/>
</dbReference>
<dbReference type="EMBL" id="JARPYI010000020">
    <property type="protein sequence ID" value="MDT2602445.1"/>
    <property type="molecule type" value="Genomic_DNA"/>
</dbReference>
<evidence type="ECO:0000313" key="2">
    <source>
        <dbReference type="Proteomes" id="UP001252875"/>
    </source>
</evidence>
<gene>
    <name evidence="1" type="ORF">P7D85_22005</name>
</gene>
<proteinExistence type="predicted"/>
<organism evidence="1 2">
    <name type="scientific">Enterococcus hulanensis</name>
    <dbReference type="NCBI Taxonomy" id="2559929"/>
    <lineage>
        <taxon>Bacteria</taxon>
        <taxon>Bacillati</taxon>
        <taxon>Bacillota</taxon>
        <taxon>Bacilli</taxon>
        <taxon>Lactobacillales</taxon>
        <taxon>Enterococcaceae</taxon>
        <taxon>Enterococcus</taxon>
    </lineage>
</organism>
<sequence>MADLYLDKEMMKRKSSQSTIWGVPIKTKLNAEAKRKLKKEAPNEYQMMVQENKAIEVIIQKILNNQQLDSEDQLRMKNRVLGDWTIKKANAEGIDYLLAIYYQSGKQKIVSIYDLKKSKVIDVTSGKTGRKRVRWDKGESLVSIPEFEPCAVNNTIVNLGRGFSHPQRLIFQSSISD</sequence>
<accession>A0ABU3F5P3</accession>
<name>A0ABU3F5P3_9ENTE</name>
<dbReference type="RefSeq" id="WP_311823683.1">
    <property type="nucleotide sequence ID" value="NZ_JARPYF010000019.1"/>
</dbReference>